<reference evidence="3" key="2">
    <citation type="submission" date="2015-12" db="EMBL/GenBank/DDBJ databases">
        <title>Update maize B73 reference genome by single molecule sequencing technologies.</title>
        <authorList>
            <consortium name="Maize Genome Sequencing Project"/>
            <person name="Ware D."/>
        </authorList>
    </citation>
    <scope>NUCLEOTIDE SEQUENCE</scope>
    <source>
        <tissue evidence="3">Seedling</tissue>
    </source>
</reference>
<dbReference type="InParanoid" id="D7NLB0"/>
<organism evidence="2">
    <name type="scientific">Zea mays</name>
    <name type="common">Maize</name>
    <dbReference type="NCBI Taxonomy" id="4577"/>
    <lineage>
        <taxon>Eukaryota</taxon>
        <taxon>Viridiplantae</taxon>
        <taxon>Streptophyta</taxon>
        <taxon>Embryophyta</taxon>
        <taxon>Tracheophyta</taxon>
        <taxon>Spermatophyta</taxon>
        <taxon>Magnoliopsida</taxon>
        <taxon>Liliopsida</taxon>
        <taxon>Poales</taxon>
        <taxon>Poaceae</taxon>
        <taxon>PACMAD clade</taxon>
        <taxon>Panicoideae</taxon>
        <taxon>Andropogonodae</taxon>
        <taxon>Andropogoneae</taxon>
        <taxon>Tripsacinae</taxon>
        <taxon>Zea</taxon>
    </lineage>
</organism>
<feature type="compositionally biased region" description="Basic and acidic residues" evidence="1">
    <location>
        <begin position="1"/>
        <end position="26"/>
    </location>
</feature>
<evidence type="ECO:0000256" key="1">
    <source>
        <dbReference type="SAM" id="MobiDB-lite"/>
    </source>
</evidence>
<dbReference type="EMBL" id="CM000782">
    <property type="protein sequence ID" value="AQK87018.1"/>
    <property type="molecule type" value="Genomic_DNA"/>
</dbReference>
<dbReference type="InterPro" id="IPR011009">
    <property type="entry name" value="Kinase-like_dom_sf"/>
</dbReference>
<accession>D7NLB0</accession>
<feature type="region of interest" description="Disordered" evidence="1">
    <location>
        <begin position="1"/>
        <end position="63"/>
    </location>
</feature>
<dbReference type="SMR" id="D7NLB0"/>
<dbReference type="STRING" id="4577.D7NLB0"/>
<evidence type="ECO:0000313" key="2">
    <source>
        <dbReference type="EMBL" id="ACR61556.1"/>
    </source>
</evidence>
<protein>
    <submittedName>
        <fullName evidence="2">Uncharacterized protein</fullName>
    </submittedName>
</protein>
<gene>
    <name evidence="3" type="ORF">ZEAMMB73_Zm00001d038602</name>
</gene>
<proteinExistence type="predicted"/>
<reference evidence="2" key="1">
    <citation type="journal article" date="2010" name="Funct. Integr. Genomics">
        <title>Conserved globulin gene across eight grass genomes identify fundamental units of the loci encoding seed storage proteins.</title>
        <authorList>
            <person name="Gu Y.Q."/>
            <person name="Wanjugi H."/>
            <person name="Coleman-Derr D."/>
            <person name="Kong X."/>
            <person name="Anderson O.D."/>
        </authorList>
    </citation>
    <scope>NUCLEOTIDE SEQUENCE</scope>
</reference>
<evidence type="ECO:0000313" key="3">
    <source>
        <dbReference type="EMBL" id="AQK87018.1"/>
    </source>
</evidence>
<dbReference type="SUPFAM" id="SSF56112">
    <property type="entry name" value="Protein kinase-like (PK-like)"/>
    <property type="match status" value="1"/>
</dbReference>
<dbReference type="EMBL" id="GQ184457">
    <property type="protein sequence ID" value="ACR61556.1"/>
    <property type="molecule type" value="Genomic_DNA"/>
</dbReference>
<name>D7NLB0_MAIZE</name>
<dbReference type="AlphaFoldDB" id="D7NLB0"/>
<sequence>MEQRFFDVATRDNKDNTKEEASETKEAVANQDAPEKNKGSENGVEGQSGGDVNMAEAKITKEGDDDVVLGKQVDSSDVDLKQSNILVGDDIKVKVADVGLVWLAPTVGKCVP</sequence>